<dbReference type="STRING" id="7260.B4N1L8"/>
<organism evidence="2 3">
    <name type="scientific">Drosophila willistoni</name>
    <name type="common">Fruit fly</name>
    <dbReference type="NCBI Taxonomy" id="7260"/>
    <lineage>
        <taxon>Eukaryota</taxon>
        <taxon>Metazoa</taxon>
        <taxon>Ecdysozoa</taxon>
        <taxon>Arthropoda</taxon>
        <taxon>Hexapoda</taxon>
        <taxon>Insecta</taxon>
        <taxon>Pterygota</taxon>
        <taxon>Neoptera</taxon>
        <taxon>Endopterygota</taxon>
        <taxon>Diptera</taxon>
        <taxon>Brachycera</taxon>
        <taxon>Muscomorpha</taxon>
        <taxon>Ephydroidea</taxon>
        <taxon>Drosophilidae</taxon>
        <taxon>Drosophila</taxon>
        <taxon>Sophophora</taxon>
    </lineage>
</organism>
<dbReference type="CDD" id="cd00170">
    <property type="entry name" value="SEC14"/>
    <property type="match status" value="1"/>
</dbReference>
<dbReference type="AlphaFoldDB" id="B4N1L8"/>
<evidence type="ECO:0000313" key="2">
    <source>
        <dbReference type="EMBL" id="EDW78257.1"/>
    </source>
</evidence>
<gene>
    <name evidence="2" type="primary">Dwil\GK16331</name>
    <name evidence="2" type="ORF">Dwil_GK16331</name>
</gene>
<keyword evidence="3" id="KW-1185">Reference proteome</keyword>
<dbReference type="InParanoid" id="B4N1L8"/>
<dbReference type="OrthoDB" id="1434354at2759"/>
<dbReference type="SMR" id="B4N1L8"/>
<dbReference type="HOGENOM" id="CLU_046597_3_0_1"/>
<accession>B4N1L8</accession>
<dbReference type="Gene3D" id="1.20.5.1200">
    <property type="entry name" value="Alpha-tocopherol transfer"/>
    <property type="match status" value="1"/>
</dbReference>
<evidence type="ECO:0000259" key="1">
    <source>
        <dbReference type="PROSITE" id="PS50191"/>
    </source>
</evidence>
<dbReference type="PROSITE" id="PS50191">
    <property type="entry name" value="CRAL_TRIO"/>
    <property type="match status" value="1"/>
</dbReference>
<name>B4N1L8_DROWI</name>
<dbReference type="PhylomeDB" id="B4N1L8"/>
<dbReference type="Proteomes" id="UP000007798">
    <property type="component" value="Unassembled WGS sequence"/>
</dbReference>
<dbReference type="PANTHER" id="PTHR10174:SF222">
    <property type="entry name" value="GH10083P-RELATED"/>
    <property type="match status" value="1"/>
</dbReference>
<dbReference type="FunCoup" id="B4N1L8">
    <property type="interactions" value="10"/>
</dbReference>
<feature type="domain" description="CRAL-TRIO" evidence="1">
    <location>
        <begin position="80"/>
        <end position="260"/>
    </location>
</feature>
<protein>
    <recommendedName>
        <fullName evidence="1">CRAL-TRIO domain-containing protein</fullName>
    </recommendedName>
</protein>
<dbReference type="Gene3D" id="3.40.525.10">
    <property type="entry name" value="CRAL-TRIO lipid binding domain"/>
    <property type="match status" value="1"/>
</dbReference>
<dbReference type="InterPro" id="IPR036865">
    <property type="entry name" value="CRAL-TRIO_dom_sf"/>
</dbReference>
<reference evidence="2 3" key="1">
    <citation type="journal article" date="2007" name="Nature">
        <title>Evolution of genes and genomes on the Drosophila phylogeny.</title>
        <authorList>
            <consortium name="Drosophila 12 Genomes Consortium"/>
            <person name="Clark A.G."/>
            <person name="Eisen M.B."/>
            <person name="Smith D.R."/>
            <person name="Bergman C.M."/>
            <person name="Oliver B."/>
            <person name="Markow T.A."/>
            <person name="Kaufman T.C."/>
            <person name="Kellis M."/>
            <person name="Gelbart W."/>
            <person name="Iyer V.N."/>
            <person name="Pollard D.A."/>
            <person name="Sackton T.B."/>
            <person name="Larracuente A.M."/>
            <person name="Singh N.D."/>
            <person name="Abad J.P."/>
            <person name="Abt D.N."/>
            <person name="Adryan B."/>
            <person name="Aguade M."/>
            <person name="Akashi H."/>
            <person name="Anderson W.W."/>
            <person name="Aquadro C.F."/>
            <person name="Ardell D.H."/>
            <person name="Arguello R."/>
            <person name="Artieri C.G."/>
            <person name="Barbash D.A."/>
            <person name="Barker D."/>
            <person name="Barsanti P."/>
            <person name="Batterham P."/>
            <person name="Batzoglou S."/>
            <person name="Begun D."/>
            <person name="Bhutkar A."/>
            <person name="Blanco E."/>
            <person name="Bosak S.A."/>
            <person name="Bradley R.K."/>
            <person name="Brand A.D."/>
            <person name="Brent M.R."/>
            <person name="Brooks A.N."/>
            <person name="Brown R.H."/>
            <person name="Butlin R.K."/>
            <person name="Caggese C."/>
            <person name="Calvi B.R."/>
            <person name="Bernardo de Carvalho A."/>
            <person name="Caspi A."/>
            <person name="Castrezana S."/>
            <person name="Celniker S.E."/>
            <person name="Chang J.L."/>
            <person name="Chapple C."/>
            <person name="Chatterji S."/>
            <person name="Chinwalla A."/>
            <person name="Civetta A."/>
            <person name="Clifton S.W."/>
            <person name="Comeron J.M."/>
            <person name="Costello J.C."/>
            <person name="Coyne J.A."/>
            <person name="Daub J."/>
            <person name="David R.G."/>
            <person name="Delcher A.L."/>
            <person name="Delehaunty K."/>
            <person name="Do C.B."/>
            <person name="Ebling H."/>
            <person name="Edwards K."/>
            <person name="Eickbush T."/>
            <person name="Evans J.D."/>
            <person name="Filipski A."/>
            <person name="Findeiss S."/>
            <person name="Freyhult E."/>
            <person name="Fulton L."/>
            <person name="Fulton R."/>
            <person name="Garcia A.C."/>
            <person name="Gardiner A."/>
            <person name="Garfield D.A."/>
            <person name="Garvin B.E."/>
            <person name="Gibson G."/>
            <person name="Gilbert D."/>
            <person name="Gnerre S."/>
            <person name="Godfrey J."/>
            <person name="Good R."/>
            <person name="Gotea V."/>
            <person name="Gravely B."/>
            <person name="Greenberg A.J."/>
            <person name="Griffiths-Jones S."/>
            <person name="Gross S."/>
            <person name="Guigo R."/>
            <person name="Gustafson E.A."/>
            <person name="Haerty W."/>
            <person name="Hahn M.W."/>
            <person name="Halligan D.L."/>
            <person name="Halpern A.L."/>
            <person name="Halter G.M."/>
            <person name="Han M.V."/>
            <person name="Heger A."/>
            <person name="Hillier L."/>
            <person name="Hinrichs A.S."/>
            <person name="Holmes I."/>
            <person name="Hoskins R.A."/>
            <person name="Hubisz M.J."/>
            <person name="Hultmark D."/>
            <person name="Huntley M.A."/>
            <person name="Jaffe D.B."/>
            <person name="Jagadeeshan S."/>
            <person name="Jeck W.R."/>
            <person name="Johnson J."/>
            <person name="Jones C.D."/>
            <person name="Jordan W.C."/>
            <person name="Karpen G.H."/>
            <person name="Kataoka E."/>
            <person name="Keightley P.D."/>
            <person name="Kheradpour P."/>
            <person name="Kirkness E.F."/>
            <person name="Koerich L.B."/>
            <person name="Kristiansen K."/>
            <person name="Kudrna D."/>
            <person name="Kulathinal R.J."/>
            <person name="Kumar S."/>
            <person name="Kwok R."/>
            <person name="Lander E."/>
            <person name="Langley C.H."/>
            <person name="Lapoint R."/>
            <person name="Lazzaro B.P."/>
            <person name="Lee S.J."/>
            <person name="Levesque L."/>
            <person name="Li R."/>
            <person name="Lin C.F."/>
            <person name="Lin M.F."/>
            <person name="Lindblad-Toh K."/>
            <person name="Llopart A."/>
            <person name="Long M."/>
            <person name="Low L."/>
            <person name="Lozovsky E."/>
            <person name="Lu J."/>
            <person name="Luo M."/>
            <person name="Machado C.A."/>
            <person name="Makalowski W."/>
            <person name="Marzo M."/>
            <person name="Matsuda M."/>
            <person name="Matzkin L."/>
            <person name="McAllister B."/>
            <person name="McBride C.S."/>
            <person name="McKernan B."/>
            <person name="McKernan K."/>
            <person name="Mendez-Lago M."/>
            <person name="Minx P."/>
            <person name="Mollenhauer M.U."/>
            <person name="Montooth K."/>
            <person name="Mount S.M."/>
            <person name="Mu X."/>
            <person name="Myers E."/>
            <person name="Negre B."/>
            <person name="Newfeld S."/>
            <person name="Nielsen R."/>
            <person name="Noor M.A."/>
            <person name="O'Grady P."/>
            <person name="Pachter L."/>
            <person name="Papaceit M."/>
            <person name="Parisi M.J."/>
            <person name="Parisi M."/>
            <person name="Parts L."/>
            <person name="Pedersen J.S."/>
            <person name="Pesole G."/>
            <person name="Phillippy A.M."/>
            <person name="Ponting C.P."/>
            <person name="Pop M."/>
            <person name="Porcelli D."/>
            <person name="Powell J.R."/>
            <person name="Prohaska S."/>
            <person name="Pruitt K."/>
            <person name="Puig M."/>
            <person name="Quesneville H."/>
            <person name="Ram K.R."/>
            <person name="Rand D."/>
            <person name="Rasmussen M.D."/>
            <person name="Reed L.K."/>
            <person name="Reenan R."/>
            <person name="Reily A."/>
            <person name="Remington K.A."/>
            <person name="Rieger T.T."/>
            <person name="Ritchie M.G."/>
            <person name="Robin C."/>
            <person name="Rogers Y.H."/>
            <person name="Rohde C."/>
            <person name="Rozas J."/>
            <person name="Rubenfield M.J."/>
            <person name="Ruiz A."/>
            <person name="Russo S."/>
            <person name="Salzberg S.L."/>
            <person name="Sanchez-Gracia A."/>
            <person name="Saranga D.J."/>
            <person name="Sato H."/>
            <person name="Schaeffer S.W."/>
            <person name="Schatz M.C."/>
            <person name="Schlenke T."/>
            <person name="Schwartz R."/>
            <person name="Segarra C."/>
            <person name="Singh R.S."/>
            <person name="Sirot L."/>
            <person name="Sirota M."/>
            <person name="Sisneros N.B."/>
            <person name="Smith C.D."/>
            <person name="Smith T.F."/>
            <person name="Spieth J."/>
            <person name="Stage D.E."/>
            <person name="Stark A."/>
            <person name="Stephan W."/>
            <person name="Strausberg R.L."/>
            <person name="Strempel S."/>
            <person name="Sturgill D."/>
            <person name="Sutton G."/>
            <person name="Sutton G.G."/>
            <person name="Tao W."/>
            <person name="Teichmann S."/>
            <person name="Tobari Y.N."/>
            <person name="Tomimura Y."/>
            <person name="Tsolas J.M."/>
            <person name="Valente V.L."/>
            <person name="Venter E."/>
            <person name="Venter J.C."/>
            <person name="Vicario S."/>
            <person name="Vieira F.G."/>
            <person name="Vilella A.J."/>
            <person name="Villasante A."/>
            <person name="Walenz B."/>
            <person name="Wang J."/>
            <person name="Wasserman M."/>
            <person name="Watts T."/>
            <person name="Wilson D."/>
            <person name="Wilson R.K."/>
            <person name="Wing R.A."/>
            <person name="Wolfner M.F."/>
            <person name="Wong A."/>
            <person name="Wong G.K."/>
            <person name="Wu C.I."/>
            <person name="Wu G."/>
            <person name="Yamamoto D."/>
            <person name="Yang H.P."/>
            <person name="Yang S.P."/>
            <person name="Yorke J.A."/>
            <person name="Yoshida K."/>
            <person name="Zdobnov E."/>
            <person name="Zhang P."/>
            <person name="Zhang Y."/>
            <person name="Zimin A.V."/>
            <person name="Baldwin J."/>
            <person name="Abdouelleil A."/>
            <person name="Abdulkadir J."/>
            <person name="Abebe A."/>
            <person name="Abera B."/>
            <person name="Abreu J."/>
            <person name="Acer S.C."/>
            <person name="Aftuck L."/>
            <person name="Alexander A."/>
            <person name="An P."/>
            <person name="Anderson E."/>
            <person name="Anderson S."/>
            <person name="Arachi H."/>
            <person name="Azer M."/>
            <person name="Bachantsang P."/>
            <person name="Barry A."/>
            <person name="Bayul T."/>
            <person name="Berlin A."/>
            <person name="Bessette D."/>
            <person name="Bloom T."/>
            <person name="Blye J."/>
            <person name="Boguslavskiy L."/>
            <person name="Bonnet C."/>
            <person name="Boukhgalter B."/>
            <person name="Bourzgui I."/>
            <person name="Brown A."/>
            <person name="Cahill P."/>
            <person name="Channer S."/>
            <person name="Cheshatsang Y."/>
            <person name="Chuda L."/>
            <person name="Citroen M."/>
            <person name="Collymore A."/>
            <person name="Cooke P."/>
            <person name="Costello M."/>
            <person name="D'Aco K."/>
            <person name="Daza R."/>
            <person name="De Haan G."/>
            <person name="DeGray S."/>
            <person name="DeMaso C."/>
            <person name="Dhargay N."/>
            <person name="Dooley K."/>
            <person name="Dooley E."/>
            <person name="Doricent M."/>
            <person name="Dorje P."/>
            <person name="Dorjee K."/>
            <person name="Dupes A."/>
            <person name="Elong R."/>
            <person name="Falk J."/>
            <person name="Farina A."/>
            <person name="Faro S."/>
            <person name="Ferguson D."/>
            <person name="Fisher S."/>
            <person name="Foley C.D."/>
            <person name="Franke A."/>
            <person name="Friedrich D."/>
            <person name="Gadbois L."/>
            <person name="Gearin G."/>
            <person name="Gearin C.R."/>
            <person name="Giannoukos G."/>
            <person name="Goode T."/>
            <person name="Graham J."/>
            <person name="Grandbois E."/>
            <person name="Grewal S."/>
            <person name="Gyaltsen K."/>
            <person name="Hafez N."/>
            <person name="Hagos B."/>
            <person name="Hall J."/>
            <person name="Henson C."/>
            <person name="Hollinger A."/>
            <person name="Honan T."/>
            <person name="Huard M.D."/>
            <person name="Hughes L."/>
            <person name="Hurhula B."/>
            <person name="Husby M.E."/>
            <person name="Kamat A."/>
            <person name="Kanga B."/>
            <person name="Kashin S."/>
            <person name="Khazanovich D."/>
            <person name="Kisner P."/>
            <person name="Lance K."/>
            <person name="Lara M."/>
            <person name="Lee W."/>
            <person name="Lennon N."/>
            <person name="Letendre F."/>
            <person name="LeVine R."/>
            <person name="Lipovsky A."/>
            <person name="Liu X."/>
            <person name="Liu J."/>
            <person name="Liu S."/>
            <person name="Lokyitsang T."/>
            <person name="Lokyitsang Y."/>
            <person name="Lubonja R."/>
            <person name="Lui A."/>
            <person name="MacDonald P."/>
            <person name="Magnisalis V."/>
            <person name="Maru K."/>
            <person name="Matthews C."/>
            <person name="McCusker W."/>
            <person name="McDonough S."/>
            <person name="Mehta T."/>
            <person name="Meldrim J."/>
            <person name="Meneus L."/>
            <person name="Mihai O."/>
            <person name="Mihalev A."/>
            <person name="Mihova T."/>
            <person name="Mittelman R."/>
            <person name="Mlenga V."/>
            <person name="Montmayeur A."/>
            <person name="Mulrain L."/>
            <person name="Navidi A."/>
            <person name="Naylor J."/>
            <person name="Negash T."/>
            <person name="Nguyen T."/>
            <person name="Nguyen N."/>
            <person name="Nicol R."/>
            <person name="Norbu C."/>
            <person name="Norbu N."/>
            <person name="Novod N."/>
            <person name="O'Neill B."/>
            <person name="Osman S."/>
            <person name="Markiewicz E."/>
            <person name="Oyono O.L."/>
            <person name="Patti C."/>
            <person name="Phunkhang P."/>
            <person name="Pierre F."/>
            <person name="Priest M."/>
            <person name="Raghuraman S."/>
            <person name="Rege F."/>
            <person name="Reyes R."/>
            <person name="Rise C."/>
            <person name="Rogov P."/>
            <person name="Ross K."/>
            <person name="Ryan E."/>
            <person name="Settipalli S."/>
            <person name="Shea T."/>
            <person name="Sherpa N."/>
            <person name="Shi L."/>
            <person name="Shih D."/>
            <person name="Sparrow T."/>
            <person name="Spaulding J."/>
            <person name="Stalker J."/>
            <person name="Stange-Thomann N."/>
            <person name="Stavropoulos S."/>
            <person name="Stone C."/>
            <person name="Strader C."/>
            <person name="Tesfaye S."/>
            <person name="Thomson T."/>
            <person name="Thoulutsang Y."/>
            <person name="Thoulutsang D."/>
            <person name="Topham K."/>
            <person name="Topping I."/>
            <person name="Tsamla T."/>
            <person name="Vassiliev H."/>
            <person name="Vo A."/>
            <person name="Wangchuk T."/>
            <person name="Wangdi T."/>
            <person name="Weiand M."/>
            <person name="Wilkinson J."/>
            <person name="Wilson A."/>
            <person name="Yadav S."/>
            <person name="Young G."/>
            <person name="Yu Q."/>
            <person name="Zembek L."/>
            <person name="Zhong D."/>
            <person name="Zimmer A."/>
            <person name="Zwirko Z."/>
            <person name="Jaffe D.B."/>
            <person name="Alvarez P."/>
            <person name="Brockman W."/>
            <person name="Butler J."/>
            <person name="Chin C."/>
            <person name="Gnerre S."/>
            <person name="Grabherr M."/>
            <person name="Kleber M."/>
            <person name="Mauceli E."/>
            <person name="MacCallum I."/>
        </authorList>
    </citation>
    <scope>NUCLEOTIDE SEQUENCE [LARGE SCALE GENOMIC DNA]</scope>
    <source>
        <strain evidence="3">Tucson 14030-0811.24</strain>
    </source>
</reference>
<dbReference type="GO" id="GO:1902936">
    <property type="term" value="F:phosphatidylinositol bisphosphate binding"/>
    <property type="evidence" value="ECO:0007669"/>
    <property type="project" value="TreeGrafter"/>
</dbReference>
<proteinExistence type="predicted"/>
<dbReference type="InterPro" id="IPR001251">
    <property type="entry name" value="CRAL-TRIO_dom"/>
</dbReference>
<dbReference type="InterPro" id="IPR036273">
    <property type="entry name" value="CRAL/TRIO_N_dom_sf"/>
</dbReference>
<sequence length="296" mass="34944">MDNKEISSRIDDNDLKTKLDELLHWFEGNPNLPQKVEQIVLLRFLKCMQYDMAKTKTLIELNYSIRNKNPNLFIDRNMEDEMTAKGLKVSDIVILPGLTPERYKVLFFRMVDFDPSTRNSVEETKIFFMMADARFTMPDVEKTEKELAAGTLSDSDIAEGDVQIVDIKGYTMRHLAYVSIFVLRVYMRFLQEAYPSRLRALHIINCPSFLDRMLTVMRPFIREEVHKMIKYHTEGLESLYEDVPKDMLPEEYGGKAGTMAELKTKWLRTLKEKSAYLRDETYWRNQSQGRSRWSWF</sequence>
<dbReference type="eggNOG" id="KOG1471">
    <property type="taxonomic scope" value="Eukaryota"/>
</dbReference>
<evidence type="ECO:0000313" key="3">
    <source>
        <dbReference type="Proteomes" id="UP000007798"/>
    </source>
</evidence>
<dbReference type="PANTHER" id="PTHR10174">
    <property type="entry name" value="ALPHA-TOCOPHEROL TRANSFER PROTEIN-RELATED"/>
    <property type="match status" value="1"/>
</dbReference>
<dbReference type="SUPFAM" id="SSF52087">
    <property type="entry name" value="CRAL/TRIO domain"/>
    <property type="match status" value="1"/>
</dbReference>
<dbReference type="OMA" id="FMMADAR"/>
<dbReference type="KEGG" id="dwi:6644700"/>
<dbReference type="SMART" id="SM00516">
    <property type="entry name" value="SEC14"/>
    <property type="match status" value="1"/>
</dbReference>
<dbReference type="Pfam" id="PF00650">
    <property type="entry name" value="CRAL_TRIO"/>
    <property type="match status" value="1"/>
</dbReference>
<dbReference type="GO" id="GO:0016020">
    <property type="term" value="C:membrane"/>
    <property type="evidence" value="ECO:0007669"/>
    <property type="project" value="TreeGrafter"/>
</dbReference>
<dbReference type="EMBL" id="CH963925">
    <property type="protein sequence ID" value="EDW78257.1"/>
    <property type="molecule type" value="Genomic_DNA"/>
</dbReference>
<dbReference type="SUPFAM" id="SSF46938">
    <property type="entry name" value="CRAL/TRIO N-terminal domain"/>
    <property type="match status" value="1"/>
</dbReference>